<dbReference type="EMBL" id="NCKV01003023">
    <property type="protein sequence ID" value="RWS26140.1"/>
    <property type="molecule type" value="Genomic_DNA"/>
</dbReference>
<dbReference type="InterPro" id="IPR003609">
    <property type="entry name" value="Pan_app"/>
</dbReference>
<dbReference type="PROSITE" id="PS50026">
    <property type="entry name" value="EGF_3"/>
    <property type="match status" value="1"/>
</dbReference>
<dbReference type="PROSITE" id="PS01186">
    <property type="entry name" value="EGF_2"/>
    <property type="match status" value="1"/>
</dbReference>
<protein>
    <recommendedName>
        <fullName evidence="6">EGF-like domain-containing protein</fullName>
    </recommendedName>
</protein>
<sequence>VLEGKSRDGCKSSPCVNNGECADIFHDGKNTGYFCNCPCGYCGENCERLNYDFIKNSCIWGNHISNVPDEYYREAVTLKQCLSFCAQTYPICKGIDFSDKGSCYLNKKSSRQVKPSPRCNNYARETWNLYELSCLCQNQAVTYTPENTNLV</sequence>
<accession>A0A443SF48</accession>
<dbReference type="VEuPathDB" id="VectorBase:LDEU005901"/>
<dbReference type="Gene3D" id="2.10.25.10">
    <property type="entry name" value="Laminin"/>
    <property type="match status" value="1"/>
</dbReference>
<dbReference type="OrthoDB" id="430340at2759"/>
<evidence type="ECO:0000256" key="1">
    <source>
        <dbReference type="PROSITE-ProRule" id="PRU00076"/>
    </source>
</evidence>
<feature type="disulfide bond" evidence="1">
    <location>
        <begin position="37"/>
        <end position="46"/>
    </location>
</feature>
<comment type="caution">
    <text evidence="4">The sequence shown here is derived from an EMBL/GenBank/DDBJ whole genome shotgun (WGS) entry which is preliminary data.</text>
</comment>
<evidence type="ECO:0000259" key="2">
    <source>
        <dbReference type="PROSITE" id="PS50026"/>
    </source>
</evidence>
<dbReference type="PROSITE" id="PS50948">
    <property type="entry name" value="PAN"/>
    <property type="match status" value="1"/>
</dbReference>
<gene>
    <name evidence="4" type="ORF">B4U80_13778</name>
</gene>
<organism evidence="4 5">
    <name type="scientific">Leptotrombidium deliense</name>
    <dbReference type="NCBI Taxonomy" id="299467"/>
    <lineage>
        <taxon>Eukaryota</taxon>
        <taxon>Metazoa</taxon>
        <taxon>Ecdysozoa</taxon>
        <taxon>Arthropoda</taxon>
        <taxon>Chelicerata</taxon>
        <taxon>Arachnida</taxon>
        <taxon>Acari</taxon>
        <taxon>Acariformes</taxon>
        <taxon>Trombidiformes</taxon>
        <taxon>Prostigmata</taxon>
        <taxon>Anystina</taxon>
        <taxon>Parasitengona</taxon>
        <taxon>Trombiculoidea</taxon>
        <taxon>Trombiculidae</taxon>
        <taxon>Leptotrombidium</taxon>
    </lineage>
</organism>
<dbReference type="PRINTS" id="PR00010">
    <property type="entry name" value="EGFBLOOD"/>
</dbReference>
<keyword evidence="1" id="KW-0245">EGF-like domain</keyword>
<feature type="non-terminal residue" evidence="4">
    <location>
        <position position="1"/>
    </location>
</feature>
<dbReference type="SUPFAM" id="SSF57196">
    <property type="entry name" value="EGF/Laminin"/>
    <property type="match status" value="1"/>
</dbReference>
<keyword evidence="5" id="KW-1185">Reference proteome</keyword>
<evidence type="ECO:0000313" key="4">
    <source>
        <dbReference type="EMBL" id="RWS26140.1"/>
    </source>
</evidence>
<dbReference type="InterPro" id="IPR000742">
    <property type="entry name" value="EGF"/>
</dbReference>
<evidence type="ECO:0008006" key="6">
    <source>
        <dbReference type="Google" id="ProtNLM"/>
    </source>
</evidence>
<dbReference type="AlphaFoldDB" id="A0A443SF48"/>
<keyword evidence="1" id="KW-1015">Disulfide bond</keyword>
<evidence type="ECO:0000313" key="5">
    <source>
        <dbReference type="Proteomes" id="UP000288716"/>
    </source>
</evidence>
<comment type="caution">
    <text evidence="1">Lacks conserved residue(s) required for the propagation of feature annotation.</text>
</comment>
<dbReference type="PROSITE" id="PS00022">
    <property type="entry name" value="EGF_1"/>
    <property type="match status" value="1"/>
</dbReference>
<proteinExistence type="predicted"/>
<feature type="domain" description="Apple" evidence="3">
    <location>
        <begin position="46"/>
        <end position="134"/>
    </location>
</feature>
<feature type="domain" description="EGF-like" evidence="2">
    <location>
        <begin position="6"/>
        <end position="47"/>
    </location>
</feature>
<dbReference type="Proteomes" id="UP000288716">
    <property type="component" value="Unassembled WGS sequence"/>
</dbReference>
<name>A0A443SF48_9ACAR</name>
<reference evidence="4 5" key="1">
    <citation type="journal article" date="2018" name="Gigascience">
        <title>Genomes of trombidid mites reveal novel predicted allergens and laterally-transferred genes associated with secondary metabolism.</title>
        <authorList>
            <person name="Dong X."/>
            <person name="Chaisiri K."/>
            <person name="Xia D."/>
            <person name="Armstrong S.D."/>
            <person name="Fang Y."/>
            <person name="Donnelly M.J."/>
            <person name="Kadowaki T."/>
            <person name="McGarry J.W."/>
            <person name="Darby A.C."/>
            <person name="Makepeace B.L."/>
        </authorList>
    </citation>
    <scope>NUCLEOTIDE SEQUENCE [LARGE SCALE GENOMIC DNA]</scope>
    <source>
        <strain evidence="4">UoL-UT</strain>
    </source>
</reference>
<evidence type="ECO:0000259" key="3">
    <source>
        <dbReference type="PROSITE" id="PS50948"/>
    </source>
</evidence>